<dbReference type="EMBL" id="KI631018">
    <property type="protein sequence ID" value="EYU30759.1"/>
    <property type="molecule type" value="Genomic_DNA"/>
</dbReference>
<dbReference type="Pfam" id="PF00646">
    <property type="entry name" value="F-box"/>
    <property type="match status" value="1"/>
</dbReference>
<dbReference type="PANTHER" id="PTHR31672:SF13">
    <property type="entry name" value="F-BOX PROTEIN CPR30-LIKE"/>
    <property type="match status" value="1"/>
</dbReference>
<evidence type="ECO:0000256" key="1">
    <source>
        <dbReference type="SAM" id="MobiDB-lite"/>
    </source>
</evidence>
<evidence type="ECO:0000259" key="2">
    <source>
        <dbReference type="PROSITE" id="PS50181"/>
    </source>
</evidence>
<feature type="region of interest" description="Disordered" evidence="1">
    <location>
        <begin position="1"/>
        <end position="22"/>
    </location>
</feature>
<reference evidence="3 4" key="1">
    <citation type="journal article" date="2013" name="Proc. Natl. Acad. Sci. U.S.A.">
        <title>Fine-scale variation in meiotic recombination in Mimulus inferred from population shotgun sequencing.</title>
        <authorList>
            <person name="Hellsten U."/>
            <person name="Wright K.M."/>
            <person name="Jenkins J."/>
            <person name="Shu S."/>
            <person name="Yuan Y."/>
            <person name="Wessler S.R."/>
            <person name="Schmutz J."/>
            <person name="Willis J.H."/>
            <person name="Rokhsar D.S."/>
        </authorList>
    </citation>
    <scope>NUCLEOTIDE SEQUENCE [LARGE SCALE GENOMIC DNA]</scope>
    <source>
        <strain evidence="4">cv. DUN x IM62</strain>
    </source>
</reference>
<organism evidence="3 4">
    <name type="scientific">Erythranthe guttata</name>
    <name type="common">Yellow monkey flower</name>
    <name type="synonym">Mimulus guttatus</name>
    <dbReference type="NCBI Taxonomy" id="4155"/>
    <lineage>
        <taxon>Eukaryota</taxon>
        <taxon>Viridiplantae</taxon>
        <taxon>Streptophyta</taxon>
        <taxon>Embryophyta</taxon>
        <taxon>Tracheophyta</taxon>
        <taxon>Spermatophyta</taxon>
        <taxon>Magnoliopsida</taxon>
        <taxon>eudicotyledons</taxon>
        <taxon>Gunneridae</taxon>
        <taxon>Pentapetalae</taxon>
        <taxon>asterids</taxon>
        <taxon>lamiids</taxon>
        <taxon>Lamiales</taxon>
        <taxon>Phrymaceae</taxon>
        <taxon>Erythranthe</taxon>
    </lineage>
</organism>
<accession>A0A022QT43</accession>
<dbReference type="PhylomeDB" id="A0A022QT43"/>
<evidence type="ECO:0000313" key="4">
    <source>
        <dbReference type="Proteomes" id="UP000030748"/>
    </source>
</evidence>
<dbReference type="InterPro" id="IPR017451">
    <property type="entry name" value="F-box-assoc_interact_dom"/>
</dbReference>
<protein>
    <recommendedName>
        <fullName evidence="2">F-box domain-containing protein</fullName>
    </recommendedName>
</protein>
<dbReference type="InterPro" id="IPR050796">
    <property type="entry name" value="SCF_F-box_component"/>
</dbReference>
<dbReference type="PROSITE" id="PS50181">
    <property type="entry name" value="FBOX"/>
    <property type="match status" value="1"/>
</dbReference>
<name>A0A022QT43_ERYGU</name>
<gene>
    <name evidence="3" type="ORF">MIMGU_mgv1a021121mg</name>
</gene>
<dbReference type="InterPro" id="IPR036047">
    <property type="entry name" value="F-box-like_dom_sf"/>
</dbReference>
<sequence length="390" mass="43962">MEEDDQKPQLQVAAAPPPPPAAEPTELAYIPDCIIEEILTRVPAKTVFRCMAVSHPWLSMLDNRRFFQKHHSLSSARPLVVFSDPLGGKANRILHLYEGRTSSDFEPRTRSLSTRIDFPDIARGRCTFLHDVNTLVTSCKGLVCWATHRGAGDVVISNPITGEYVLANTHARGRNSLREVASVFIGLGYSRRTNSFELLKMTLGLLDPIDFTMGWYPELLALGAKSSWRPAGEASEFDFSRKVCDLVNVDDGTVYWRYKEEPSICSFDFDRTLFRFVDLPEFEGPALKTVSLGVLDSALCVSFVSPDDSHVELWSARTVDNGGAHGVGTAWKKLYHIETVTTMLENSGRVWSRGAYQPVMYVEANKILMHDWRTNFLMYDEDNKKTRYPI</sequence>
<dbReference type="PANTHER" id="PTHR31672">
    <property type="entry name" value="BNACNNG10540D PROTEIN"/>
    <property type="match status" value="1"/>
</dbReference>
<dbReference type="Proteomes" id="UP000030748">
    <property type="component" value="Unassembled WGS sequence"/>
</dbReference>
<dbReference type="InterPro" id="IPR001810">
    <property type="entry name" value="F-box_dom"/>
</dbReference>
<dbReference type="AlphaFoldDB" id="A0A022QT43"/>
<keyword evidence="4" id="KW-1185">Reference proteome</keyword>
<dbReference type="SMART" id="SM00256">
    <property type="entry name" value="FBOX"/>
    <property type="match status" value="1"/>
</dbReference>
<dbReference type="NCBIfam" id="TIGR01640">
    <property type="entry name" value="F_box_assoc_1"/>
    <property type="match status" value="1"/>
</dbReference>
<dbReference type="SUPFAM" id="SSF81383">
    <property type="entry name" value="F-box domain"/>
    <property type="match status" value="1"/>
</dbReference>
<proteinExistence type="predicted"/>
<feature type="domain" description="F-box" evidence="2">
    <location>
        <begin position="24"/>
        <end position="70"/>
    </location>
</feature>
<evidence type="ECO:0000313" key="3">
    <source>
        <dbReference type="EMBL" id="EYU30759.1"/>
    </source>
</evidence>